<feature type="transmembrane region" description="Helical" evidence="8">
    <location>
        <begin position="362"/>
        <end position="382"/>
    </location>
</feature>
<feature type="transmembrane region" description="Helical" evidence="8">
    <location>
        <begin position="157"/>
        <end position="174"/>
    </location>
</feature>
<feature type="transmembrane region" description="Helical" evidence="8">
    <location>
        <begin position="227"/>
        <end position="245"/>
    </location>
</feature>
<gene>
    <name evidence="10" type="ORF">EFB08_12035</name>
</gene>
<protein>
    <recommendedName>
        <fullName evidence="9">Glycosyltransferase RgtA/B/C/D-like domain-containing protein</fullName>
    </recommendedName>
</protein>
<evidence type="ECO:0000259" key="9">
    <source>
        <dbReference type="Pfam" id="PF13231"/>
    </source>
</evidence>
<evidence type="ECO:0000256" key="5">
    <source>
        <dbReference type="ARBA" id="ARBA00022692"/>
    </source>
</evidence>
<keyword evidence="11" id="KW-1185">Reference proteome</keyword>
<evidence type="ECO:0000256" key="1">
    <source>
        <dbReference type="ARBA" id="ARBA00004651"/>
    </source>
</evidence>
<keyword evidence="3" id="KW-0328">Glycosyltransferase</keyword>
<reference evidence="10 11" key="1">
    <citation type="submission" date="2018-11" db="EMBL/GenBank/DDBJ databases">
        <title>Rufibacter latericius sp. nov., isolated from water in Baiyang Lake.</title>
        <authorList>
            <person name="Yang Y."/>
        </authorList>
    </citation>
    <scope>NUCLEOTIDE SEQUENCE [LARGE SCALE GENOMIC DNA]</scope>
    <source>
        <strain evidence="10 11">R-22-1c-1</strain>
    </source>
</reference>
<evidence type="ECO:0000256" key="6">
    <source>
        <dbReference type="ARBA" id="ARBA00022989"/>
    </source>
</evidence>
<organism evidence="10 11">
    <name type="scientific">Rufibacter latericius</name>
    <dbReference type="NCBI Taxonomy" id="2487040"/>
    <lineage>
        <taxon>Bacteria</taxon>
        <taxon>Pseudomonadati</taxon>
        <taxon>Bacteroidota</taxon>
        <taxon>Cytophagia</taxon>
        <taxon>Cytophagales</taxon>
        <taxon>Hymenobacteraceae</taxon>
        <taxon>Rufibacter</taxon>
    </lineage>
</organism>
<dbReference type="OrthoDB" id="1491458at2"/>
<dbReference type="GO" id="GO:0009103">
    <property type="term" value="P:lipopolysaccharide biosynthetic process"/>
    <property type="evidence" value="ECO:0007669"/>
    <property type="project" value="UniProtKB-ARBA"/>
</dbReference>
<feature type="transmembrane region" description="Helical" evidence="8">
    <location>
        <begin position="84"/>
        <end position="101"/>
    </location>
</feature>
<dbReference type="InterPro" id="IPR050297">
    <property type="entry name" value="LipidA_mod_glycosyltrf_83"/>
</dbReference>
<keyword evidence="7 8" id="KW-0472">Membrane</keyword>
<feature type="transmembrane region" description="Helical" evidence="8">
    <location>
        <begin position="389"/>
        <end position="406"/>
    </location>
</feature>
<feature type="transmembrane region" description="Helical" evidence="8">
    <location>
        <begin position="304"/>
        <end position="327"/>
    </location>
</feature>
<feature type="transmembrane region" description="Helical" evidence="8">
    <location>
        <begin position="130"/>
        <end position="150"/>
    </location>
</feature>
<evidence type="ECO:0000256" key="3">
    <source>
        <dbReference type="ARBA" id="ARBA00022676"/>
    </source>
</evidence>
<evidence type="ECO:0000313" key="10">
    <source>
        <dbReference type="EMBL" id="RNI25590.1"/>
    </source>
</evidence>
<dbReference type="GO" id="GO:0016763">
    <property type="term" value="F:pentosyltransferase activity"/>
    <property type="evidence" value="ECO:0007669"/>
    <property type="project" value="TreeGrafter"/>
</dbReference>
<feature type="transmembrane region" description="Helical" evidence="8">
    <location>
        <begin position="31"/>
        <end position="49"/>
    </location>
</feature>
<sequence length="557" mass="64087">MLTHIGNTKTLVNENSISSASKGRATRIWKLVIWGLLVTGVCLRIYHYLVNRSLWLDEIYLASSLVNMDLLDLIFSDLEYQQKAPLGFLLMCKLTVVLFGGSEMALRLFPLLCGLASLYIFRIVCGRYLQLPGVAVAVAIFAFAPPLVYHTVEIKQYSAELLASVLCLYLYLVYHKKRNFRSLMLWGVWGALIIWFSFSSIFILAGMAIGVSLYHLFRRDWKSVMRLSFPFVLWAISFGVNYLIITSKHTDSAWLIHYFKIRNGFMPFPPSSLRDFLWPIRKGVNRLIRFPLGLLWEGGSQFGLLGYFLKTPIIPILCIVSGLITFFKRDRQTLLVLLLPYVLVVGASAAELYPMYERLTVFLAPLFILIIALGSEQIIQILRSVSRRGAYVFPLLLLLAPFWATAKQMVYPELLGGYKKAYYREALLYINSQFKEGDTVYVYWNMLTPYWFYRKTHGLAFQAKEGQDFRAVSNNSPDYFARLTPELEALKKSKRVWVLYSKNRGSKIGEFEKRPAWYYKEVVGGKKLHQKFSAMGTEVSSYETPELKVSLFQMQTE</sequence>
<keyword evidence="2" id="KW-1003">Cell membrane</keyword>
<dbReference type="AlphaFoldDB" id="A0A3M9MJ42"/>
<feature type="transmembrane region" description="Helical" evidence="8">
    <location>
        <begin position="186"/>
        <end position="215"/>
    </location>
</feature>
<dbReference type="GO" id="GO:0005886">
    <property type="term" value="C:plasma membrane"/>
    <property type="evidence" value="ECO:0007669"/>
    <property type="project" value="UniProtKB-SubCell"/>
</dbReference>
<keyword evidence="4" id="KW-0808">Transferase</keyword>
<proteinExistence type="predicted"/>
<dbReference type="Pfam" id="PF13231">
    <property type="entry name" value="PMT_2"/>
    <property type="match status" value="1"/>
</dbReference>
<dbReference type="InterPro" id="IPR038731">
    <property type="entry name" value="RgtA/B/C-like"/>
</dbReference>
<evidence type="ECO:0000256" key="4">
    <source>
        <dbReference type="ARBA" id="ARBA00022679"/>
    </source>
</evidence>
<dbReference type="PANTHER" id="PTHR33908:SF11">
    <property type="entry name" value="MEMBRANE PROTEIN"/>
    <property type="match status" value="1"/>
</dbReference>
<evidence type="ECO:0000256" key="8">
    <source>
        <dbReference type="SAM" id="Phobius"/>
    </source>
</evidence>
<evidence type="ECO:0000256" key="2">
    <source>
        <dbReference type="ARBA" id="ARBA00022475"/>
    </source>
</evidence>
<evidence type="ECO:0000313" key="11">
    <source>
        <dbReference type="Proteomes" id="UP000272117"/>
    </source>
</evidence>
<keyword evidence="5 8" id="KW-0812">Transmembrane</keyword>
<accession>A0A3M9MJ42</accession>
<evidence type="ECO:0000256" key="7">
    <source>
        <dbReference type="ARBA" id="ARBA00023136"/>
    </source>
</evidence>
<name>A0A3M9MJ42_9BACT</name>
<dbReference type="EMBL" id="RJJD01000008">
    <property type="protein sequence ID" value="RNI25590.1"/>
    <property type="molecule type" value="Genomic_DNA"/>
</dbReference>
<comment type="subcellular location">
    <subcellularLocation>
        <location evidence="1">Cell membrane</location>
        <topology evidence="1">Multi-pass membrane protein</topology>
    </subcellularLocation>
</comment>
<keyword evidence="6 8" id="KW-1133">Transmembrane helix</keyword>
<dbReference type="PANTHER" id="PTHR33908">
    <property type="entry name" value="MANNOSYLTRANSFERASE YKCB-RELATED"/>
    <property type="match status" value="1"/>
</dbReference>
<feature type="transmembrane region" description="Helical" evidence="8">
    <location>
        <begin position="334"/>
        <end position="356"/>
    </location>
</feature>
<dbReference type="Proteomes" id="UP000272117">
    <property type="component" value="Unassembled WGS sequence"/>
</dbReference>
<feature type="domain" description="Glycosyltransferase RgtA/B/C/D-like" evidence="9">
    <location>
        <begin position="84"/>
        <end position="237"/>
    </location>
</feature>
<feature type="transmembrane region" description="Helical" evidence="8">
    <location>
        <begin position="108"/>
        <end position="124"/>
    </location>
</feature>
<comment type="caution">
    <text evidence="10">The sequence shown here is derived from an EMBL/GenBank/DDBJ whole genome shotgun (WGS) entry which is preliminary data.</text>
</comment>